<protein>
    <submittedName>
        <fullName evidence="3">Uncharacterized protein</fullName>
    </submittedName>
</protein>
<keyword evidence="2" id="KW-0472">Membrane</keyword>
<dbReference type="OrthoDB" id="10039566at2759"/>
<reference evidence="3 4" key="1">
    <citation type="journal article" date="2018" name="IMA Fungus">
        <title>IMA Genome-F 9: Draft genome sequence of Annulohypoxylon stygium, Aspergillus mulundensis, Berkeleyomyces basicola (syn. Thielaviopsis basicola), Ceratocystis smalleyi, two Cercospora beticola strains, Coleophoma cylindrospora, Fusarium fracticaudum, Phialophora cf. hyalina, and Morchella septimelata.</title>
        <authorList>
            <person name="Wingfield B.D."/>
            <person name="Bills G.F."/>
            <person name="Dong Y."/>
            <person name="Huang W."/>
            <person name="Nel W.J."/>
            <person name="Swalarsk-Parry B.S."/>
            <person name="Vaghefi N."/>
            <person name="Wilken P.M."/>
            <person name="An Z."/>
            <person name="de Beer Z.W."/>
            <person name="De Vos L."/>
            <person name="Chen L."/>
            <person name="Duong T.A."/>
            <person name="Gao Y."/>
            <person name="Hammerbacher A."/>
            <person name="Kikkert J.R."/>
            <person name="Li Y."/>
            <person name="Li H."/>
            <person name="Li K."/>
            <person name="Li Q."/>
            <person name="Liu X."/>
            <person name="Ma X."/>
            <person name="Naidoo K."/>
            <person name="Pethybridge S.J."/>
            <person name="Sun J."/>
            <person name="Steenkamp E.T."/>
            <person name="van der Nest M.A."/>
            <person name="van Wyk S."/>
            <person name="Wingfield M.J."/>
            <person name="Xiong C."/>
            <person name="Yue Q."/>
            <person name="Zhang X."/>
        </authorList>
    </citation>
    <scope>NUCLEOTIDE SEQUENCE [LARGE SCALE GENOMIC DNA]</scope>
    <source>
        <strain evidence="3 4">BP6252</strain>
    </source>
</reference>
<comment type="caution">
    <text evidence="3">The sequence shown here is derived from an EMBL/GenBank/DDBJ whole genome shotgun (WGS) entry which is preliminary data.</text>
</comment>
<feature type="transmembrane region" description="Helical" evidence="2">
    <location>
        <begin position="180"/>
        <end position="207"/>
    </location>
</feature>
<evidence type="ECO:0000313" key="3">
    <source>
        <dbReference type="EMBL" id="RDW66470.1"/>
    </source>
</evidence>
<organism evidence="3 4">
    <name type="scientific">Coleophoma cylindrospora</name>
    <dbReference type="NCBI Taxonomy" id="1849047"/>
    <lineage>
        <taxon>Eukaryota</taxon>
        <taxon>Fungi</taxon>
        <taxon>Dikarya</taxon>
        <taxon>Ascomycota</taxon>
        <taxon>Pezizomycotina</taxon>
        <taxon>Leotiomycetes</taxon>
        <taxon>Helotiales</taxon>
        <taxon>Dermateaceae</taxon>
        <taxon>Coleophoma</taxon>
    </lineage>
</organism>
<keyword evidence="2" id="KW-1133">Transmembrane helix</keyword>
<dbReference type="GO" id="GO:0000329">
    <property type="term" value="C:fungal-type vacuole membrane"/>
    <property type="evidence" value="ECO:0007669"/>
    <property type="project" value="InterPro"/>
</dbReference>
<keyword evidence="2" id="KW-0812">Transmembrane</keyword>
<evidence type="ECO:0000256" key="1">
    <source>
        <dbReference type="SAM" id="MobiDB-lite"/>
    </source>
</evidence>
<dbReference type="AlphaFoldDB" id="A0A3D8QXQ1"/>
<proteinExistence type="predicted"/>
<accession>A0A3D8QXQ1</accession>
<feature type="compositionally biased region" description="Polar residues" evidence="1">
    <location>
        <begin position="1"/>
        <end position="14"/>
    </location>
</feature>
<feature type="region of interest" description="Disordered" evidence="1">
    <location>
        <begin position="1"/>
        <end position="77"/>
    </location>
</feature>
<gene>
    <name evidence="3" type="ORF">BP6252_10105</name>
</gene>
<dbReference type="InterPro" id="IPR046368">
    <property type="entry name" value="Tag1"/>
</dbReference>
<dbReference type="Pfam" id="PF12505">
    <property type="entry name" value="DUF3712"/>
    <property type="match status" value="1"/>
</dbReference>
<dbReference type="PANTHER" id="PTHR35895">
    <property type="entry name" value="CHROMOSOME 16, WHOLE GENOME SHOTGUN SEQUENCE"/>
    <property type="match status" value="1"/>
</dbReference>
<dbReference type="Proteomes" id="UP000256645">
    <property type="component" value="Unassembled WGS sequence"/>
</dbReference>
<dbReference type="STRING" id="1849047.A0A3D8QXQ1"/>
<evidence type="ECO:0000313" key="4">
    <source>
        <dbReference type="Proteomes" id="UP000256645"/>
    </source>
</evidence>
<name>A0A3D8QXQ1_9HELO</name>
<evidence type="ECO:0000256" key="2">
    <source>
        <dbReference type="SAM" id="Phobius"/>
    </source>
</evidence>
<feature type="compositionally biased region" description="Polar residues" evidence="1">
    <location>
        <begin position="60"/>
        <end position="69"/>
    </location>
</feature>
<feature type="compositionally biased region" description="Polar residues" evidence="1">
    <location>
        <begin position="24"/>
        <end position="34"/>
    </location>
</feature>
<dbReference type="EMBL" id="PDLM01000011">
    <property type="protein sequence ID" value="RDW66470.1"/>
    <property type="molecule type" value="Genomic_DNA"/>
</dbReference>
<dbReference type="InterPro" id="IPR022185">
    <property type="entry name" value="DUF3712"/>
</dbReference>
<dbReference type="PANTHER" id="PTHR35895:SF2">
    <property type="match status" value="1"/>
</dbReference>
<keyword evidence="4" id="KW-1185">Reference proteome</keyword>
<sequence length="519" mass="57635">MKKSTPISTDQQATLDWHIDKPTANPTYSCQGRQYGSCRSRPDEIFRRNQESIDKIDFGFTTSSNPTSPQRREEESDDPLYTFAFVHSKNVTLQRARTFSALTGDPPPARTKSKRRTPRYKYIPDVTKNEDTGYGNSDTKRLWPGPIHSIINIDPNNTKRVGKDPQTKWTRLKQHTRRYWYWYLLGLVLFLALFLVLIFIVIIPVIIQRIVNDTKLPIHSAILLNPHPNSVQMSINSSIKIAKGFSARLNPMNLSLTRPGSTIAYTQVSLPELHIKGNTTISVQNQTTPVMNMTAWVEFLQSAVYSDQFALAVRGQTNAYLGKIRAHVSLNKNVELRGLNKLNGFSLATTQLVVPSDPDGTNLLGTAIIPNHSVVSFEMGNLTLNLMLGGIVVGSASINDVFISPGNNTVPIRASVEFSKVLANARTILASQASSIKEGYITIQASGNSTVYNGEHIYYYEQVLNPLNITVMLPLKTLLVGILQGLGNTSNVLDSRYDNDSVRDWALTTPSLGTSKEGP</sequence>
<feature type="compositionally biased region" description="Basic and acidic residues" evidence="1">
    <location>
        <begin position="40"/>
        <end position="57"/>
    </location>
</feature>